<reference evidence="11 12" key="1">
    <citation type="submission" date="2015-09" db="EMBL/GenBank/DDBJ databases">
        <title>Complete genome sequence of Defluviimonas alba cai42t isolated from an oilfield in Xinjiang.</title>
        <authorList>
            <person name="Geng S."/>
            <person name="Pan X."/>
            <person name="Wu X."/>
        </authorList>
    </citation>
    <scope>NUCLEOTIDE SEQUENCE [LARGE SCALE GENOMIC DNA]</scope>
    <source>
        <strain evidence="12">cai42</strain>
    </source>
</reference>
<evidence type="ECO:0000259" key="10">
    <source>
        <dbReference type="Pfam" id="PF21082"/>
    </source>
</evidence>
<dbReference type="Pfam" id="PF12607">
    <property type="entry name" value="DUF3772"/>
    <property type="match status" value="1"/>
</dbReference>
<name>A0A159Z4L8_9RHOB</name>
<feature type="transmembrane region" description="Helical" evidence="7">
    <location>
        <begin position="560"/>
        <end position="583"/>
    </location>
</feature>
<feature type="transmembrane region" description="Helical" evidence="7">
    <location>
        <begin position="257"/>
        <end position="275"/>
    </location>
</feature>
<dbReference type="InterPro" id="IPR023408">
    <property type="entry name" value="MscS_beta-dom_sf"/>
</dbReference>
<dbReference type="SUPFAM" id="SSF82861">
    <property type="entry name" value="Mechanosensitive channel protein MscS (YggB), transmembrane region"/>
    <property type="match status" value="1"/>
</dbReference>
<feature type="transmembrane region" description="Helical" evidence="7">
    <location>
        <begin position="589"/>
        <end position="618"/>
    </location>
</feature>
<dbReference type="PROSITE" id="PS01246">
    <property type="entry name" value="UPF0003"/>
    <property type="match status" value="1"/>
</dbReference>
<feature type="transmembrane region" description="Helical" evidence="7">
    <location>
        <begin position="215"/>
        <end position="236"/>
    </location>
</feature>
<dbReference type="Proteomes" id="UP000076128">
    <property type="component" value="Chromosome"/>
</dbReference>
<evidence type="ECO:0000259" key="8">
    <source>
        <dbReference type="Pfam" id="PF00924"/>
    </source>
</evidence>
<keyword evidence="12" id="KW-1185">Reference proteome</keyword>
<organism evidence="11 12">
    <name type="scientific">Frigidibacter mobilis</name>
    <dbReference type="NCBI Taxonomy" id="1335048"/>
    <lineage>
        <taxon>Bacteria</taxon>
        <taxon>Pseudomonadati</taxon>
        <taxon>Pseudomonadota</taxon>
        <taxon>Alphaproteobacteria</taxon>
        <taxon>Rhodobacterales</taxon>
        <taxon>Paracoccaceae</taxon>
        <taxon>Frigidibacter</taxon>
    </lineage>
</organism>
<dbReference type="InterPro" id="IPR011014">
    <property type="entry name" value="MscS_channel_TM-2"/>
</dbReference>
<keyword evidence="3" id="KW-1003">Cell membrane</keyword>
<sequence length="795" mass="82985">MQISARIGGSLKALALALLLALPVVPGGIGPGAALAQTAEAPDYAAWESVARRAEEAVGAGRASNRAIEDLRAEIVGWRDRFVAAQSGDDLRLDTLRSQLAALGAAPTDGATEAADIAARRAELSAQIAAIQAPRIAAVEAHSRADGIVREIDRLLRERQTQALLTTAPAPLNPANWPAAVSGVHAAFAGIGRDMVVAWASERNRATLTGNLPVIGLYLAAAAILIWRGGGWIAWLTRRLRRSDRPRSRRLAEGAVSFGRILLPVTGTVLISLAFDATGMLGTGGGAGIAALPMLTAPLFIARWLGDWLFPAGPVAPDVAPPLVAPARHAEARVHVTVLGLLLALELCRRVLLADAAPATVAALSFLVQVAAGASLFRLGKLLLAHSRTEATEPEARGTRAQMIGLAGGLTAAVAIVGPLLGGVGYVEAGNVLTWSTTLSLALLGLVLLLQRGATDIYGLVTADERAEEALVPVLAGFGLLLAAMPLLALIWGARLTDLAEVWTRVQTGFDLGGIRLSPAVFLTFGIVFALGYMATRMVQGAMRSTILPKTKLDKGGQTAIVSGLGYVGVFTAAVLAITAAGIDLSSLAIVAGALSVGIGFGLQTIVQNFVSGIILLIERPISEGDWIEVGGQQGIVRAISVRATRIETFDRTDVIVPNADLIANPVTNWTRFNMSGRIIVPVGVAYGSDTRQVERVLLEIVTAHPLVMLTPAPFVLFTGFGESSMDFEIRAVLSDITFGLRVKSDMNHTIAERFAAEGIEIPFPQRDLWLRSSVSMAAGGDAGAKAAVAPATPG</sequence>
<feature type="transmembrane region" description="Helical" evidence="7">
    <location>
        <begin position="514"/>
        <end position="539"/>
    </location>
</feature>
<accession>A0A159Z4L8</accession>
<evidence type="ECO:0000256" key="6">
    <source>
        <dbReference type="ARBA" id="ARBA00023136"/>
    </source>
</evidence>
<gene>
    <name evidence="11" type="ORF">AKL17_2019</name>
</gene>
<dbReference type="InterPro" id="IPR052702">
    <property type="entry name" value="MscS-like_channel"/>
</dbReference>
<evidence type="ECO:0000256" key="2">
    <source>
        <dbReference type="ARBA" id="ARBA00008017"/>
    </source>
</evidence>
<dbReference type="InterPro" id="IPR006686">
    <property type="entry name" value="MscS_channel_CS"/>
</dbReference>
<dbReference type="InterPro" id="IPR011066">
    <property type="entry name" value="MscS_channel_C_sf"/>
</dbReference>
<dbReference type="PANTHER" id="PTHR30347">
    <property type="entry name" value="POTASSIUM CHANNEL RELATED"/>
    <property type="match status" value="1"/>
</dbReference>
<dbReference type="OrthoDB" id="9799209at2"/>
<dbReference type="Gene3D" id="1.10.287.1260">
    <property type="match status" value="1"/>
</dbReference>
<evidence type="ECO:0000256" key="1">
    <source>
        <dbReference type="ARBA" id="ARBA00004651"/>
    </source>
</evidence>
<evidence type="ECO:0000259" key="9">
    <source>
        <dbReference type="Pfam" id="PF12607"/>
    </source>
</evidence>
<proteinExistence type="inferred from homology"/>
<feature type="transmembrane region" description="Helical" evidence="7">
    <location>
        <begin position="471"/>
        <end position="494"/>
    </location>
</feature>
<evidence type="ECO:0000256" key="3">
    <source>
        <dbReference type="ARBA" id="ARBA00022475"/>
    </source>
</evidence>
<feature type="domain" description="Mechanosensitive ion channel MscS C-terminal" evidence="10">
    <location>
        <begin position="681"/>
        <end position="762"/>
    </location>
</feature>
<dbReference type="InterPro" id="IPR010920">
    <property type="entry name" value="LSM_dom_sf"/>
</dbReference>
<dbReference type="AlphaFoldDB" id="A0A159Z4L8"/>
<dbReference type="Gene3D" id="3.30.70.100">
    <property type="match status" value="1"/>
</dbReference>
<feature type="transmembrane region" description="Helical" evidence="7">
    <location>
        <begin position="281"/>
        <end position="301"/>
    </location>
</feature>
<dbReference type="InterPro" id="IPR006685">
    <property type="entry name" value="MscS_channel_2nd"/>
</dbReference>
<dbReference type="EMBL" id="CP012661">
    <property type="protein sequence ID" value="AMY69268.1"/>
    <property type="molecule type" value="Genomic_DNA"/>
</dbReference>
<dbReference type="InterPro" id="IPR022249">
    <property type="entry name" value="DUF3772"/>
</dbReference>
<dbReference type="GO" id="GO:0008381">
    <property type="term" value="F:mechanosensitive monoatomic ion channel activity"/>
    <property type="evidence" value="ECO:0007669"/>
    <property type="project" value="UniProtKB-ARBA"/>
</dbReference>
<evidence type="ECO:0000313" key="11">
    <source>
        <dbReference type="EMBL" id="AMY69268.1"/>
    </source>
</evidence>
<dbReference type="GO" id="GO:0005886">
    <property type="term" value="C:plasma membrane"/>
    <property type="evidence" value="ECO:0007669"/>
    <property type="project" value="UniProtKB-SubCell"/>
</dbReference>
<protein>
    <submittedName>
        <fullName evidence="11">Mechanosensitive ion channel family protein</fullName>
    </submittedName>
</protein>
<comment type="subcellular location">
    <subcellularLocation>
        <location evidence="1">Cell membrane</location>
        <topology evidence="1">Multi-pass membrane protein</topology>
    </subcellularLocation>
</comment>
<dbReference type="STRING" id="1335048.AKL17_2019"/>
<keyword evidence="4 7" id="KW-0812">Transmembrane</keyword>
<feature type="domain" description="DUF3772" evidence="9">
    <location>
        <begin position="137"/>
        <end position="193"/>
    </location>
</feature>
<evidence type="ECO:0000256" key="4">
    <source>
        <dbReference type="ARBA" id="ARBA00022692"/>
    </source>
</evidence>
<evidence type="ECO:0000256" key="5">
    <source>
        <dbReference type="ARBA" id="ARBA00022989"/>
    </source>
</evidence>
<feature type="transmembrane region" description="Helical" evidence="7">
    <location>
        <begin position="432"/>
        <end position="450"/>
    </location>
</feature>
<evidence type="ECO:0000256" key="7">
    <source>
        <dbReference type="SAM" id="Phobius"/>
    </source>
</evidence>
<dbReference type="Pfam" id="PF21082">
    <property type="entry name" value="MS_channel_3rd"/>
    <property type="match status" value="1"/>
</dbReference>
<dbReference type="RefSeq" id="WP_066812884.1">
    <property type="nucleotide sequence ID" value="NZ_CP012661.1"/>
</dbReference>
<dbReference type="InterPro" id="IPR049278">
    <property type="entry name" value="MS_channel_C"/>
</dbReference>
<keyword evidence="5 7" id="KW-1133">Transmembrane helix</keyword>
<feature type="transmembrane region" description="Helical" evidence="7">
    <location>
        <begin position="401"/>
        <end position="426"/>
    </location>
</feature>
<dbReference type="PATRIC" id="fig|1335048.3.peg.2108"/>
<comment type="similarity">
    <text evidence="2">Belongs to the MscS (TC 1.A.23) family.</text>
</comment>
<dbReference type="Gene3D" id="2.30.30.60">
    <property type="match status" value="1"/>
</dbReference>
<dbReference type="SUPFAM" id="SSF82689">
    <property type="entry name" value="Mechanosensitive channel protein MscS (YggB), C-terminal domain"/>
    <property type="match status" value="1"/>
</dbReference>
<evidence type="ECO:0000313" key="12">
    <source>
        <dbReference type="Proteomes" id="UP000076128"/>
    </source>
</evidence>
<feature type="domain" description="Mechanosensitive ion channel MscS" evidence="8">
    <location>
        <begin position="605"/>
        <end position="672"/>
    </location>
</feature>
<dbReference type="Pfam" id="PF00924">
    <property type="entry name" value="MS_channel_2nd"/>
    <property type="match status" value="1"/>
</dbReference>
<dbReference type="KEGG" id="daa:AKL17_2019"/>
<keyword evidence="6 7" id="KW-0472">Membrane</keyword>
<dbReference type="SUPFAM" id="SSF50182">
    <property type="entry name" value="Sm-like ribonucleoproteins"/>
    <property type="match status" value="1"/>
</dbReference>
<dbReference type="PANTHER" id="PTHR30347:SF1">
    <property type="entry name" value="MECHANOSENSITIVE CHANNEL MSCK"/>
    <property type="match status" value="1"/>
</dbReference>